<feature type="compositionally biased region" description="Basic and acidic residues" evidence="2">
    <location>
        <begin position="217"/>
        <end position="239"/>
    </location>
</feature>
<feature type="region of interest" description="Disordered" evidence="2">
    <location>
        <begin position="213"/>
        <end position="248"/>
    </location>
</feature>
<gene>
    <name evidence="3" type="primary">VAB2_2</name>
    <name evidence="3" type="ORF">GRS66_007041</name>
</gene>
<feature type="coiled-coil region" evidence="1">
    <location>
        <begin position="66"/>
        <end position="93"/>
    </location>
</feature>
<proteinExistence type="predicted"/>
<keyword evidence="1" id="KW-0175">Coiled coil</keyword>
<reference evidence="3 4" key="1">
    <citation type="journal article" date="2019" name="BMC Genomics">
        <title>Chromosome level assembly and comparative genome analysis confirm lager-brewing yeasts originated from a single hybridization.</title>
        <authorList>
            <person name="Salazar A.N."/>
            <person name="Gorter de Vries A.R."/>
            <person name="van den Broek M."/>
            <person name="Brouwers N."/>
            <person name="de la Torre Cortes P."/>
            <person name="Kuijpers N.G.A."/>
            <person name="Daran J.G."/>
            <person name="Abeel T."/>
        </authorList>
    </citation>
    <scope>NUCLEOTIDE SEQUENCE [LARGE SCALE GENOMIC DNA]</scope>
    <source>
        <strain evidence="3 4">CBS 1483</strain>
    </source>
</reference>
<organism evidence="3 4">
    <name type="scientific">Saccharomyces pastorianus</name>
    <name type="common">Lager yeast</name>
    <name type="synonym">Saccharomyces cerevisiae x Saccharomyces eubayanus</name>
    <dbReference type="NCBI Taxonomy" id="27292"/>
    <lineage>
        <taxon>Eukaryota</taxon>
        <taxon>Fungi</taxon>
        <taxon>Dikarya</taxon>
        <taxon>Ascomycota</taxon>
        <taxon>Saccharomycotina</taxon>
        <taxon>Saccharomycetes</taxon>
        <taxon>Saccharomycetales</taxon>
        <taxon>Saccharomycetaceae</taxon>
        <taxon>Saccharomyces</taxon>
    </lineage>
</organism>
<dbReference type="OrthoDB" id="4036527at2759"/>
<sequence>MVADLAKGMLKWKSRTEFDTAANCSFYENLKALPPLASHKKLTRGAIFNSTKYELLQVKEDILSIYDVVNKDINEERNQMQQIEFQLKKSLKKVEHNYKKVLKQRASTSGINGNDCLLSNAEKKLVVLDGELARVDAMVEDIINIFIALNDKLPKKAQLLRNDSINEAHYPLLFDFLRKACPEAIVSATETIVQEDNLNSSPSEEGELLIESTDNIDGGRELRNNTPDSHSKDDGDIPKYQKFLPPTFSKRSGPSIVTNFENVSADGLTYTKHCLKDTAPLT</sequence>
<keyword evidence="4" id="KW-1185">Reference proteome</keyword>
<dbReference type="EMBL" id="CP049002">
    <property type="protein sequence ID" value="QID84532.1"/>
    <property type="molecule type" value="Genomic_DNA"/>
</dbReference>
<evidence type="ECO:0000256" key="2">
    <source>
        <dbReference type="SAM" id="MobiDB-lite"/>
    </source>
</evidence>
<dbReference type="AlphaFoldDB" id="A0A6C1E5E9"/>
<evidence type="ECO:0000256" key="1">
    <source>
        <dbReference type="SAM" id="Coils"/>
    </source>
</evidence>
<accession>A0A6C1E5E9</accession>
<evidence type="ECO:0000313" key="3">
    <source>
        <dbReference type="EMBL" id="QID84532.1"/>
    </source>
</evidence>
<dbReference type="Proteomes" id="UP000501346">
    <property type="component" value="Chromosome SeV"/>
</dbReference>
<evidence type="ECO:0000313" key="4">
    <source>
        <dbReference type="Proteomes" id="UP000501346"/>
    </source>
</evidence>
<name>A0A6C1E5E9_SACPS</name>
<protein>
    <submittedName>
        <fullName evidence="3">Vac8p binding</fullName>
    </submittedName>
</protein>